<keyword evidence="3" id="KW-0813">Transport</keyword>
<evidence type="ECO:0000256" key="5">
    <source>
        <dbReference type="ARBA" id="ARBA00023136"/>
    </source>
</evidence>
<evidence type="ECO:0000259" key="6">
    <source>
        <dbReference type="Pfam" id="PF01602"/>
    </source>
</evidence>
<dbReference type="SUPFAM" id="SSF48371">
    <property type="entry name" value="ARM repeat"/>
    <property type="match status" value="1"/>
</dbReference>
<dbReference type="AlphaFoldDB" id="A0AAD4DDN0"/>
<evidence type="ECO:0000256" key="4">
    <source>
        <dbReference type="ARBA" id="ARBA00022927"/>
    </source>
</evidence>
<comment type="similarity">
    <text evidence="2">Belongs to the adaptor complexes large subunit family.</text>
</comment>
<gene>
    <name evidence="7" type="primary">AP4B1</name>
    <name evidence="7" type="ORF">BGZ95_008817</name>
</gene>
<comment type="subcellular location">
    <subcellularLocation>
        <location evidence="1">Endomembrane system</location>
    </subcellularLocation>
</comment>
<evidence type="ECO:0000313" key="8">
    <source>
        <dbReference type="Proteomes" id="UP001194580"/>
    </source>
</evidence>
<dbReference type="GO" id="GO:0030117">
    <property type="term" value="C:membrane coat"/>
    <property type="evidence" value="ECO:0007669"/>
    <property type="project" value="InterPro"/>
</dbReference>
<name>A0AAD4DDN0_9FUNG</name>
<reference evidence="7" key="1">
    <citation type="journal article" date="2020" name="Fungal Divers.">
        <title>Resolving the Mortierellaceae phylogeny through synthesis of multi-gene phylogenetics and phylogenomics.</title>
        <authorList>
            <person name="Vandepol N."/>
            <person name="Liber J."/>
            <person name="Desiro A."/>
            <person name="Na H."/>
            <person name="Kennedy M."/>
            <person name="Barry K."/>
            <person name="Grigoriev I.V."/>
            <person name="Miller A.N."/>
            <person name="O'Donnell K."/>
            <person name="Stajich J.E."/>
            <person name="Bonito G."/>
        </authorList>
    </citation>
    <scope>NUCLEOTIDE SEQUENCE</scope>
    <source>
        <strain evidence="7">NRRL 28262</strain>
    </source>
</reference>
<keyword evidence="4" id="KW-0653">Protein transport</keyword>
<feature type="domain" description="Clathrin/coatomer adaptor adaptin-like N-terminal" evidence="6">
    <location>
        <begin position="5"/>
        <end position="325"/>
    </location>
</feature>
<dbReference type="PANTHER" id="PTHR11134">
    <property type="entry name" value="ADAPTOR COMPLEX SUBUNIT BETA FAMILY MEMBER"/>
    <property type="match status" value="1"/>
</dbReference>
<evidence type="ECO:0000256" key="1">
    <source>
        <dbReference type="ARBA" id="ARBA00004308"/>
    </source>
</evidence>
<keyword evidence="8" id="KW-1185">Reference proteome</keyword>
<organism evidence="7 8">
    <name type="scientific">Linnemannia exigua</name>
    <dbReference type="NCBI Taxonomy" id="604196"/>
    <lineage>
        <taxon>Eukaryota</taxon>
        <taxon>Fungi</taxon>
        <taxon>Fungi incertae sedis</taxon>
        <taxon>Mucoromycota</taxon>
        <taxon>Mortierellomycotina</taxon>
        <taxon>Mortierellomycetes</taxon>
        <taxon>Mortierellales</taxon>
        <taxon>Mortierellaceae</taxon>
        <taxon>Linnemannia</taxon>
    </lineage>
</organism>
<dbReference type="Gene3D" id="1.25.10.10">
    <property type="entry name" value="Leucine-rich Repeat Variant"/>
    <property type="match status" value="1"/>
</dbReference>
<evidence type="ECO:0000256" key="2">
    <source>
        <dbReference type="ARBA" id="ARBA00006613"/>
    </source>
</evidence>
<dbReference type="InterPro" id="IPR011989">
    <property type="entry name" value="ARM-like"/>
</dbReference>
<comment type="caution">
    <text evidence="7">The sequence shown here is derived from an EMBL/GenBank/DDBJ whole genome shotgun (WGS) entry which is preliminary data.</text>
</comment>
<proteinExistence type="inferred from homology"/>
<evidence type="ECO:0000256" key="3">
    <source>
        <dbReference type="ARBA" id="ARBA00022448"/>
    </source>
</evidence>
<dbReference type="GO" id="GO:0012505">
    <property type="term" value="C:endomembrane system"/>
    <property type="evidence" value="ECO:0007669"/>
    <property type="project" value="UniProtKB-SubCell"/>
</dbReference>
<sequence>MDIAELTEAFKDQAAHPNQALLLQRVQELMGQGFDVSTFFATMVSSASTRDIAIKKIAYAFLARYGHTNEELCFLGINTLHQDCVDLDPTRSVMRFMLQPLNKGFQDKNANVRKTAVMACISLFELDPAFVLGNEIVDKLYGLLSDKDTQVVVNAILVLEAILIDEGGIVINRAIASHLLRRYKDWTPGQLQVVLGVLCRYKPETDDEIYEIMNDVDDGLQHTSLAVQMATLRLFIWLCQDLAEIDEDVQTTIEETLLKHLESPQPDLVFASLHHLSLLLEKSGKLRHSSPQHLSMIFCKPNDPITIKLKKLDLCTLVAQFSAVPVTTFILDHLCLVASMKEMAHFQKSSRTRLDRQYISAQLEVVCGAIEAIGTIGSNYESSQPFSPQIKESLVKDPAHSSSGLVSEAAAPISRGEIEKTERTVGKACLDRLYQLLVLVSDLGNESERQKGSRSNTASWNQQNLAGLNLDEAQVATIQSTLLLAIEGICSLFLYCSVH</sequence>
<dbReference type="GO" id="GO:0016192">
    <property type="term" value="P:vesicle-mediated transport"/>
    <property type="evidence" value="ECO:0007669"/>
    <property type="project" value="InterPro"/>
</dbReference>
<dbReference type="Proteomes" id="UP001194580">
    <property type="component" value="Unassembled WGS sequence"/>
</dbReference>
<accession>A0AAD4DDN0</accession>
<protein>
    <submittedName>
        <fullName evidence="7">AP-4 complex subunit beta-1</fullName>
    </submittedName>
</protein>
<dbReference type="InterPro" id="IPR016024">
    <property type="entry name" value="ARM-type_fold"/>
</dbReference>
<dbReference type="InterPro" id="IPR002553">
    <property type="entry name" value="Clathrin/coatomer_adapt-like_N"/>
</dbReference>
<dbReference type="InterPro" id="IPR026739">
    <property type="entry name" value="AP_beta"/>
</dbReference>
<keyword evidence="5" id="KW-0472">Membrane</keyword>
<dbReference type="Pfam" id="PF01602">
    <property type="entry name" value="Adaptin_N"/>
    <property type="match status" value="1"/>
</dbReference>
<dbReference type="GO" id="GO:0006886">
    <property type="term" value="P:intracellular protein transport"/>
    <property type="evidence" value="ECO:0007669"/>
    <property type="project" value="InterPro"/>
</dbReference>
<dbReference type="EMBL" id="JAAAIL010000482">
    <property type="protein sequence ID" value="KAG0275418.1"/>
    <property type="molecule type" value="Genomic_DNA"/>
</dbReference>
<evidence type="ECO:0000313" key="7">
    <source>
        <dbReference type="EMBL" id="KAG0275418.1"/>
    </source>
</evidence>